<protein>
    <submittedName>
        <fullName evidence="1">Uncharacterized protein</fullName>
    </submittedName>
</protein>
<keyword evidence="2" id="KW-1185">Reference proteome</keyword>
<evidence type="ECO:0000313" key="1">
    <source>
        <dbReference type="EMBL" id="NDK37886.1"/>
    </source>
</evidence>
<name>A0ABX0AEH1_9GAMM</name>
<accession>A0ABX0AEH1</accession>
<dbReference type="Proteomes" id="UP001429354">
    <property type="component" value="Unassembled WGS sequence"/>
</dbReference>
<comment type="caution">
    <text evidence="1">The sequence shown here is derived from an EMBL/GenBank/DDBJ whole genome shotgun (WGS) entry which is preliminary data.</text>
</comment>
<dbReference type="EMBL" id="QOVG01000002">
    <property type="protein sequence ID" value="NDK37886.1"/>
    <property type="molecule type" value="Genomic_DNA"/>
</dbReference>
<proteinExistence type="predicted"/>
<evidence type="ECO:0000313" key="2">
    <source>
        <dbReference type="Proteomes" id="UP001429354"/>
    </source>
</evidence>
<organism evidence="1 2">
    <name type="scientific">Pseudoxanthomonas gei</name>
    <dbReference type="NCBI Taxonomy" id="1383030"/>
    <lineage>
        <taxon>Bacteria</taxon>
        <taxon>Pseudomonadati</taxon>
        <taxon>Pseudomonadota</taxon>
        <taxon>Gammaproteobacteria</taxon>
        <taxon>Lysobacterales</taxon>
        <taxon>Lysobacteraceae</taxon>
        <taxon>Pseudoxanthomonas</taxon>
    </lineage>
</organism>
<sequence>MLAAWVGQATAGETTDLFSGRYGHDASEPAYAPVWELKRGGEGWQAVVAVIEGESVDAYRLSSAGRGAFWQKMHWPVATAADADCISWGEAPPDLMAMLQEAPAVAPPDTFGEALICHVPAASRHAIDWLADATEDWFYYDPMAGIMSVRQLH</sequence>
<reference evidence="1 2" key="1">
    <citation type="submission" date="2018-07" db="EMBL/GenBank/DDBJ databases">
        <title>Whole genome Sequencing of Pseudoxanthomonas gei KCTC 32298 (T).</title>
        <authorList>
            <person name="Kumar S."/>
            <person name="Bansal K."/>
            <person name="Kaur A."/>
            <person name="Patil P."/>
            <person name="Sharma S."/>
            <person name="Patil P.B."/>
        </authorList>
    </citation>
    <scope>NUCLEOTIDE SEQUENCE [LARGE SCALE GENOMIC DNA]</scope>
    <source>
        <strain evidence="1 2">KCTC 32298</strain>
    </source>
</reference>
<gene>
    <name evidence="1" type="ORF">DT603_03415</name>
</gene>